<dbReference type="SUPFAM" id="SSF56112">
    <property type="entry name" value="Protein kinase-like (PK-like)"/>
    <property type="match status" value="1"/>
</dbReference>
<reference evidence="3" key="1">
    <citation type="submission" date="2022-11" db="EMBL/GenBank/DDBJ databases">
        <title>Minimal conservation of predation-associated metabolite biosynthetic gene clusters underscores biosynthetic potential of Myxococcota including descriptions for ten novel species: Archangium lansinium sp. nov., Myxococcus landrumus sp. nov., Nannocystis bai.</title>
        <authorList>
            <person name="Ahearne A."/>
            <person name="Stevens C."/>
            <person name="Dowd S."/>
        </authorList>
    </citation>
    <scope>NUCLEOTIDE SEQUENCE</scope>
    <source>
        <strain evidence="3">Fl3</strain>
    </source>
</reference>
<keyword evidence="2" id="KW-0812">Transmembrane</keyword>
<organism evidence="3 4">
    <name type="scientific">Nannocystis punicea</name>
    <dbReference type="NCBI Taxonomy" id="2995304"/>
    <lineage>
        <taxon>Bacteria</taxon>
        <taxon>Pseudomonadati</taxon>
        <taxon>Myxococcota</taxon>
        <taxon>Polyangia</taxon>
        <taxon>Nannocystales</taxon>
        <taxon>Nannocystaceae</taxon>
        <taxon>Nannocystis</taxon>
    </lineage>
</organism>
<dbReference type="Proteomes" id="UP001164459">
    <property type="component" value="Chromosome"/>
</dbReference>
<evidence type="ECO:0000256" key="2">
    <source>
        <dbReference type="SAM" id="Phobius"/>
    </source>
</evidence>
<evidence type="ECO:0000256" key="1">
    <source>
        <dbReference type="SAM" id="MobiDB-lite"/>
    </source>
</evidence>
<dbReference type="EMBL" id="CP114040">
    <property type="protein sequence ID" value="WAS90015.1"/>
    <property type="molecule type" value="Genomic_DNA"/>
</dbReference>
<protein>
    <recommendedName>
        <fullName evidence="5">Protein kinase domain-containing protein</fullName>
    </recommendedName>
</protein>
<keyword evidence="4" id="KW-1185">Reference proteome</keyword>
<sequence length="569" mass="58162">MTGRDEVRVLDYGVIEVTGVEDSPYSAPEQQRGGGDLRSDGWAIGVLLCELITGQRAGDEPPRVDAIADLRQGVRDLVHKALAADPGQRYADLAAMRAAMCGLLGIEYVAVQPAAPPASRSPKAAARVDPSPAGAEPPLHGGGTEPKQRDVRRDTAPPPARRTMPPPASPSAPAPRSAMPASASPPPLLPPLEGTQVLALDSVAQAPARTHRTGAQVPVPASDGTQVLALDSLAQAPAGRTHRTGAQVPVPASDGTQVLALDSLAQAAPAGRKQKTGAQVPVPASDGTQVLALDSVAQAPAARKQKTGAQVAVPASDGTQVLALDSVAQAPAARKQRTGAQVPVPAGDRTEVVALDSIVQAAQAARTHRTGAQAPVPAASDRTGVTSRRAVNGAPAAAAGARSGTGSQRALARPEPSFAAEPPTDSTVVARSPLPPPSSRPPAAMNGVTQQAARGSSPSPAMSTFVGPRSVADSTMILQAPELLVRPSEPDRTVIWRPPDAPEDEAEPLPSRVEPELPRHDQTMILAPEPVPPKAPRLAAAAGWPLRTKLLVVNVALAVVILVGVIVAT</sequence>
<evidence type="ECO:0000313" key="3">
    <source>
        <dbReference type="EMBL" id="WAS90015.1"/>
    </source>
</evidence>
<proteinExistence type="predicted"/>
<feature type="compositionally biased region" description="Low complexity" evidence="1">
    <location>
        <begin position="387"/>
        <end position="410"/>
    </location>
</feature>
<name>A0ABY7GST5_9BACT</name>
<keyword evidence="2" id="KW-0472">Membrane</keyword>
<gene>
    <name evidence="3" type="ORF">O0S08_27795</name>
</gene>
<dbReference type="RefSeq" id="WP_269032349.1">
    <property type="nucleotide sequence ID" value="NZ_CP114040.1"/>
</dbReference>
<keyword evidence="2" id="KW-1133">Transmembrane helix</keyword>
<feature type="transmembrane region" description="Helical" evidence="2">
    <location>
        <begin position="550"/>
        <end position="568"/>
    </location>
</feature>
<dbReference type="InterPro" id="IPR011009">
    <property type="entry name" value="Kinase-like_dom_sf"/>
</dbReference>
<feature type="region of interest" description="Disordered" evidence="1">
    <location>
        <begin position="116"/>
        <end position="193"/>
    </location>
</feature>
<feature type="compositionally biased region" description="Pro residues" evidence="1">
    <location>
        <begin position="156"/>
        <end position="173"/>
    </location>
</feature>
<feature type="region of interest" description="Disordered" evidence="1">
    <location>
        <begin position="366"/>
        <end position="467"/>
    </location>
</feature>
<dbReference type="Gene3D" id="1.10.510.10">
    <property type="entry name" value="Transferase(Phosphotransferase) domain 1"/>
    <property type="match status" value="1"/>
</dbReference>
<feature type="compositionally biased region" description="Basic and acidic residues" evidence="1">
    <location>
        <begin position="146"/>
        <end position="155"/>
    </location>
</feature>
<feature type="compositionally biased region" description="Polar residues" evidence="1">
    <location>
        <begin position="447"/>
        <end position="462"/>
    </location>
</feature>
<evidence type="ECO:0000313" key="4">
    <source>
        <dbReference type="Proteomes" id="UP001164459"/>
    </source>
</evidence>
<evidence type="ECO:0008006" key="5">
    <source>
        <dbReference type="Google" id="ProtNLM"/>
    </source>
</evidence>
<accession>A0ABY7GST5</accession>
<feature type="compositionally biased region" description="Low complexity" evidence="1">
    <location>
        <begin position="117"/>
        <end position="127"/>
    </location>
</feature>